<reference evidence="2 3" key="1">
    <citation type="submission" date="2022-08" db="EMBL/GenBank/DDBJ databases">
        <title>Bacterial and archaeal communities from various locations to study Microbial Dark Matter (Phase II).</title>
        <authorList>
            <person name="Stepanauskas R."/>
        </authorList>
    </citation>
    <scope>NUCLEOTIDE SEQUENCE [LARGE SCALE GENOMIC DNA]</scope>
    <source>
        <strain evidence="2 3">PD1</strain>
    </source>
</reference>
<name>A0ABT2ESJ7_9BACT</name>
<accession>A0ABT2ESJ7</accession>
<proteinExistence type="predicted"/>
<evidence type="ECO:0000313" key="3">
    <source>
        <dbReference type="Proteomes" id="UP001204798"/>
    </source>
</evidence>
<dbReference type="SUPFAM" id="SSF88723">
    <property type="entry name" value="PIN domain-like"/>
    <property type="match status" value="1"/>
</dbReference>
<dbReference type="Gene3D" id="3.40.50.1010">
    <property type="entry name" value="5'-nuclease"/>
    <property type="match status" value="1"/>
</dbReference>
<dbReference type="InterPro" id="IPR002716">
    <property type="entry name" value="PIN_dom"/>
</dbReference>
<organism evidence="2 3">
    <name type="scientific">Candidatus Fervidibacter sacchari</name>
    <dbReference type="NCBI Taxonomy" id="1448929"/>
    <lineage>
        <taxon>Bacteria</taxon>
        <taxon>Candidatus Fervidibacterota</taxon>
        <taxon>Candidatus Fervidibacter</taxon>
    </lineage>
</organism>
<evidence type="ECO:0000313" key="2">
    <source>
        <dbReference type="EMBL" id="MCS3920835.1"/>
    </source>
</evidence>
<dbReference type="RefSeq" id="WP_259101044.1">
    <property type="nucleotide sequence ID" value="NZ_CP130454.1"/>
</dbReference>
<dbReference type="InterPro" id="IPR039018">
    <property type="entry name" value="VapC20-like"/>
</dbReference>
<sequence>MKKIGFSDTAFFYALADIRDKWHQACVEVFHFLRQGGWQLVTTLLVISETHALILQRVGRDKAFEFLRWVWNAVEIVPVEPEDLNRALEILERYSDKDFSLTDVISFAVMERLGISVALSVDRHFVEYGGSFFVAPLMGAKVPE</sequence>
<protein>
    <submittedName>
        <fullName evidence="2">Nucleic acid-binding protein</fullName>
    </submittedName>
</protein>
<dbReference type="PANTHER" id="PTHR42188:SF1">
    <property type="entry name" value="23S RRNA-SPECIFIC ENDONUCLEASE VAPC20"/>
    <property type="match status" value="1"/>
</dbReference>
<dbReference type="Pfam" id="PF01850">
    <property type="entry name" value="PIN"/>
    <property type="match status" value="1"/>
</dbReference>
<gene>
    <name evidence="2" type="ORF">M2350_003272</name>
</gene>
<evidence type="ECO:0000259" key="1">
    <source>
        <dbReference type="Pfam" id="PF01850"/>
    </source>
</evidence>
<dbReference type="InterPro" id="IPR029060">
    <property type="entry name" value="PIN-like_dom_sf"/>
</dbReference>
<dbReference type="EMBL" id="JANUCP010000007">
    <property type="protein sequence ID" value="MCS3920835.1"/>
    <property type="molecule type" value="Genomic_DNA"/>
</dbReference>
<dbReference type="Proteomes" id="UP001204798">
    <property type="component" value="Unassembled WGS sequence"/>
</dbReference>
<feature type="domain" description="PIN" evidence="1">
    <location>
        <begin position="38"/>
        <end position="129"/>
    </location>
</feature>
<keyword evidence="3" id="KW-1185">Reference proteome</keyword>
<dbReference type="PANTHER" id="PTHR42188">
    <property type="entry name" value="23S RRNA-SPECIFIC ENDONUCLEASE VAPC20"/>
    <property type="match status" value="1"/>
</dbReference>
<comment type="caution">
    <text evidence="2">The sequence shown here is derived from an EMBL/GenBank/DDBJ whole genome shotgun (WGS) entry which is preliminary data.</text>
</comment>